<dbReference type="EMBL" id="VEVO01000006">
    <property type="protein sequence ID" value="KAF0040426.1"/>
    <property type="molecule type" value="Genomic_DNA"/>
</dbReference>
<name>A0A6A4SYU6_SCOMX</name>
<evidence type="ECO:0008006" key="3">
    <source>
        <dbReference type="Google" id="ProtNLM"/>
    </source>
</evidence>
<protein>
    <recommendedName>
        <fullName evidence="3">Endonuclease/exonuclease/phosphatase domain-containing protein</fullName>
    </recommendedName>
</protein>
<evidence type="ECO:0000313" key="1">
    <source>
        <dbReference type="EMBL" id="KAF0040426.1"/>
    </source>
</evidence>
<dbReference type="Proteomes" id="UP000438429">
    <property type="component" value="Unassembled WGS sequence"/>
</dbReference>
<proteinExistence type="predicted"/>
<evidence type="ECO:0000313" key="2">
    <source>
        <dbReference type="Proteomes" id="UP000438429"/>
    </source>
</evidence>
<dbReference type="SUPFAM" id="SSF56219">
    <property type="entry name" value="DNase I-like"/>
    <property type="match status" value="1"/>
</dbReference>
<sequence length="124" mass="14034">MFYRNRHLSYTNFPKIANRRGDGVAVYVKKTLSSAPNTLCTLCDRPRVCVYESPSSGKCVDCCCVQTTRLQLDTSIMDYRSVVVCGDFNQNLLSPHNNQDTVATDHMMQHWLNFPSTPNPSTTH</sequence>
<gene>
    <name evidence="1" type="ORF">F2P81_006324</name>
</gene>
<accession>A0A6A4SYU6</accession>
<comment type="caution">
    <text evidence="1">The sequence shown here is derived from an EMBL/GenBank/DDBJ whole genome shotgun (WGS) entry which is preliminary data.</text>
</comment>
<organism evidence="1 2">
    <name type="scientific">Scophthalmus maximus</name>
    <name type="common">Turbot</name>
    <name type="synonym">Psetta maxima</name>
    <dbReference type="NCBI Taxonomy" id="52904"/>
    <lineage>
        <taxon>Eukaryota</taxon>
        <taxon>Metazoa</taxon>
        <taxon>Chordata</taxon>
        <taxon>Craniata</taxon>
        <taxon>Vertebrata</taxon>
        <taxon>Euteleostomi</taxon>
        <taxon>Actinopterygii</taxon>
        <taxon>Neopterygii</taxon>
        <taxon>Teleostei</taxon>
        <taxon>Neoteleostei</taxon>
        <taxon>Acanthomorphata</taxon>
        <taxon>Carangaria</taxon>
        <taxon>Pleuronectiformes</taxon>
        <taxon>Pleuronectoidei</taxon>
        <taxon>Scophthalmidae</taxon>
        <taxon>Scophthalmus</taxon>
    </lineage>
</organism>
<reference evidence="1 2" key="1">
    <citation type="submission" date="2019-06" db="EMBL/GenBank/DDBJ databases">
        <title>Draft genomes of female and male turbot (Scophthalmus maximus).</title>
        <authorList>
            <person name="Xu H."/>
            <person name="Xu X.-W."/>
            <person name="Shao C."/>
            <person name="Chen S."/>
        </authorList>
    </citation>
    <scope>NUCLEOTIDE SEQUENCE [LARGE SCALE GENOMIC DNA]</scope>
    <source>
        <strain evidence="1">Ysfricsl-2016a</strain>
        <tissue evidence="1">Blood</tissue>
    </source>
</reference>
<dbReference type="AlphaFoldDB" id="A0A6A4SYU6"/>
<dbReference type="InterPro" id="IPR036691">
    <property type="entry name" value="Endo/exonu/phosph_ase_sf"/>
</dbReference>